<evidence type="ECO:0000256" key="3">
    <source>
        <dbReference type="ARBA" id="ARBA00023054"/>
    </source>
</evidence>
<evidence type="ECO:0000256" key="1">
    <source>
        <dbReference type="ARBA" id="ARBA00005805"/>
    </source>
</evidence>
<dbReference type="RefSeq" id="XP_004708671.1">
    <property type="nucleotide sequence ID" value="XM_004708614.2"/>
</dbReference>
<feature type="coiled-coil region" evidence="5">
    <location>
        <begin position="664"/>
        <end position="691"/>
    </location>
</feature>
<sequence length="944" mass="110627">MSSEFLAELKWEDGFAIPVANEENKLLEEQLSKLKNERADVQDQLRDCEDRINAMTAHFKNVKQEFAFTQSLCKARDNEIASEQHFKAIAERELGRMKDEIHRMENEMALIRERKNDKENIIFKTTQKMDSLKCQMNWDQQALEAWLEESAHKDSDTLTLQKYAQQDDSKIRALTLQLERLTMECNQKRKLLDSELTETLSAQLELDKAAQDFRQIHTERQDLIKQWENTIEQMQKRDQDIDNCAMELSRIKQETREKESLIKEKIKFLENEIGNNAEYEKRISAADRKVLKYRMEYQRHEMNRNQMKDELDCLRNTVSRSSSDLGAMRKTISKVKKDFCDENKRLDQLKSQNQNLSRRLSEITEKTMSVEEKATNMEDMLKEEEKSIKEVEVQLNILKEGLFKKVQEFQTETMKEKSVVSEIEGTRSSLKHLNHQLHKLDFETLKQQEIMYNQDFYIQQIERRMSRLKGDINSEEKHTLETKIGELKKALEEKQSTCGLLQAQIKKLHNDLYFIKRSNSKSCDEKESLQTKINELNFFMDRSEKELSKAKAYKQDLMIDDNLLKLEVKRTRELLHNKAEEVLSLEKRKQQLYTAMEERTEEIKVHKTMLATQIRYVDQERQNISAEFHDRLSKIDKLKNRYEILTVVMLPPEGEEEKTQAYYVIKAAQEKEELQREGDSLDAKINKAEKEIYALANTLQVLNNCNKNYKQSFKKVTPSSDEYELKIQLEEQKRAADEKYRHKQRQIRELQEDIQNMEKTLQVIGNLTNNIQEKILEKKAYSFQLNREIEEQKPKLDRATKQCSKLTKEIRLTRHTTHEILEEKDIMFREVKQFHKMIDKMLIDVIEQNPDIHFVLQTYFQQNGLELPTASSSKGSGQSSRASSQASVLSAKSSRSATSTSALQAPVKILELKFPDSPPVADGTSRPGSASSSSSNGKSKKSNK</sequence>
<dbReference type="InterPro" id="IPR033290">
    <property type="entry name" value="CCDC39"/>
</dbReference>
<feature type="region of interest" description="Disordered" evidence="6">
    <location>
        <begin position="914"/>
        <end position="944"/>
    </location>
</feature>
<dbReference type="PANTHER" id="PTHR18962:SF0">
    <property type="entry name" value="COILED-COIL DOMAIN-CONTAINING PROTEIN 39"/>
    <property type="match status" value="1"/>
</dbReference>
<comment type="function">
    <text evidence="4">Required for assembly of dynein regulatory complex (DRC) and inner dynein arm (IDA) complexes, which are responsible for ciliary beat regulation, thereby playing a central role in motility in cilia and flagella. Probably acts together with CCDC40 to form a molecular ruler that determines the 96 nanometer (nm) repeat length and arrangements of components in cilia and flagella. Not required for outer dynein arm complexes assembly.</text>
</comment>
<dbReference type="GeneID" id="101646280"/>
<feature type="coiled-coil region" evidence="5">
    <location>
        <begin position="726"/>
        <end position="767"/>
    </location>
</feature>
<feature type="coiled-coil region" evidence="5">
    <location>
        <begin position="458"/>
        <end position="511"/>
    </location>
</feature>
<gene>
    <name evidence="8" type="primary">CCDC39</name>
</gene>
<dbReference type="Proteomes" id="UP000694863">
    <property type="component" value="Unplaced"/>
</dbReference>
<feature type="region of interest" description="Disordered" evidence="6">
    <location>
        <begin position="869"/>
        <end position="901"/>
    </location>
</feature>
<keyword evidence="3 5" id="KW-0175">Coiled coil</keyword>
<keyword evidence="7" id="KW-1185">Reference proteome</keyword>
<feature type="compositionally biased region" description="Low complexity" evidence="6">
    <location>
        <begin position="870"/>
        <end position="901"/>
    </location>
</feature>
<evidence type="ECO:0000256" key="6">
    <source>
        <dbReference type="SAM" id="MobiDB-lite"/>
    </source>
</evidence>
<dbReference type="Gene3D" id="1.10.287.1490">
    <property type="match status" value="1"/>
</dbReference>
<feature type="compositionally biased region" description="Low complexity" evidence="6">
    <location>
        <begin position="928"/>
        <end position="937"/>
    </location>
</feature>
<evidence type="ECO:0000256" key="4">
    <source>
        <dbReference type="ARBA" id="ARBA00045182"/>
    </source>
</evidence>
<feature type="coiled-coil region" evidence="5">
    <location>
        <begin position="17"/>
        <end position="121"/>
    </location>
</feature>
<reference evidence="8" key="1">
    <citation type="submission" date="2025-08" db="UniProtKB">
        <authorList>
            <consortium name="RefSeq"/>
        </authorList>
    </citation>
    <scope>IDENTIFICATION</scope>
</reference>
<dbReference type="Pfam" id="PF24161">
    <property type="entry name" value="CCDC39"/>
    <property type="match status" value="1"/>
</dbReference>
<name>A0ABM0IVH9_ECHTE</name>
<protein>
    <recommendedName>
        <fullName evidence="2">Coiled-coil domain-containing protein 39</fullName>
    </recommendedName>
</protein>
<proteinExistence type="inferred from homology"/>
<dbReference type="PANTHER" id="PTHR18962">
    <property type="entry name" value="COILED-COIL DOMAIN-CONTAINING PROTEIN 39"/>
    <property type="match status" value="1"/>
</dbReference>
<evidence type="ECO:0000313" key="7">
    <source>
        <dbReference type="Proteomes" id="UP000694863"/>
    </source>
</evidence>
<feature type="coiled-coil region" evidence="5">
    <location>
        <begin position="346"/>
        <end position="401"/>
    </location>
</feature>
<feature type="coiled-coil region" evidence="5">
    <location>
        <begin position="217"/>
        <end position="317"/>
    </location>
</feature>
<dbReference type="SUPFAM" id="SSF57997">
    <property type="entry name" value="Tropomyosin"/>
    <property type="match status" value="1"/>
</dbReference>
<evidence type="ECO:0000313" key="8">
    <source>
        <dbReference type="RefSeq" id="XP_004708671.1"/>
    </source>
</evidence>
<evidence type="ECO:0000256" key="5">
    <source>
        <dbReference type="SAM" id="Coils"/>
    </source>
</evidence>
<organism evidence="7 8">
    <name type="scientific">Echinops telfairi</name>
    <name type="common">Lesser hedgehog tenrec</name>
    <dbReference type="NCBI Taxonomy" id="9371"/>
    <lineage>
        <taxon>Eukaryota</taxon>
        <taxon>Metazoa</taxon>
        <taxon>Chordata</taxon>
        <taxon>Craniata</taxon>
        <taxon>Vertebrata</taxon>
        <taxon>Euteleostomi</taxon>
        <taxon>Mammalia</taxon>
        <taxon>Eutheria</taxon>
        <taxon>Afrotheria</taxon>
        <taxon>Tenrecidae</taxon>
        <taxon>Tenrecinae</taxon>
        <taxon>Echinops</taxon>
    </lineage>
</organism>
<comment type="similarity">
    <text evidence="1">Belongs to the CCDC39 family.</text>
</comment>
<evidence type="ECO:0000256" key="2">
    <source>
        <dbReference type="ARBA" id="ARBA00016725"/>
    </source>
</evidence>
<accession>A0ABM0IVH9</accession>